<dbReference type="GO" id="GO:0004518">
    <property type="term" value="F:nuclease activity"/>
    <property type="evidence" value="ECO:0007669"/>
    <property type="project" value="InterPro"/>
</dbReference>
<dbReference type="SUPFAM" id="SSF52980">
    <property type="entry name" value="Restriction endonuclease-like"/>
    <property type="match status" value="1"/>
</dbReference>
<dbReference type="InterPro" id="IPR011335">
    <property type="entry name" value="Restrct_endonuc-II-like"/>
</dbReference>
<protein>
    <recommendedName>
        <fullName evidence="1">ERCC4 domain-containing protein</fullName>
    </recommendedName>
</protein>
<organism evidence="2">
    <name type="scientific">marine sediment metagenome</name>
    <dbReference type="NCBI Taxonomy" id="412755"/>
    <lineage>
        <taxon>unclassified sequences</taxon>
        <taxon>metagenomes</taxon>
        <taxon>ecological metagenomes</taxon>
    </lineage>
</organism>
<dbReference type="EMBL" id="LAZR01000753">
    <property type="protein sequence ID" value="KKN58630.1"/>
    <property type="molecule type" value="Genomic_DNA"/>
</dbReference>
<gene>
    <name evidence="2" type="ORF">LCGC14_0549970</name>
</gene>
<dbReference type="GO" id="GO:0006259">
    <property type="term" value="P:DNA metabolic process"/>
    <property type="evidence" value="ECO:0007669"/>
    <property type="project" value="UniProtKB-ARBA"/>
</dbReference>
<dbReference type="GO" id="GO:0003677">
    <property type="term" value="F:DNA binding"/>
    <property type="evidence" value="ECO:0007669"/>
    <property type="project" value="InterPro"/>
</dbReference>
<dbReference type="Pfam" id="PF02732">
    <property type="entry name" value="ERCC4"/>
    <property type="match status" value="1"/>
</dbReference>
<dbReference type="Gene3D" id="3.40.50.10130">
    <property type="match status" value="1"/>
</dbReference>
<proteinExistence type="predicted"/>
<comment type="caution">
    <text evidence="2">The sequence shown here is derived from an EMBL/GenBank/DDBJ whole genome shotgun (WGS) entry which is preliminary data.</text>
</comment>
<dbReference type="InterPro" id="IPR006166">
    <property type="entry name" value="ERCC4_domain"/>
</dbReference>
<name>A0A0F9RQ62_9ZZZZ</name>
<accession>A0A0F9RQ62</accession>
<feature type="domain" description="ERCC4" evidence="1">
    <location>
        <begin position="1"/>
        <end position="31"/>
    </location>
</feature>
<reference evidence="2" key="1">
    <citation type="journal article" date="2015" name="Nature">
        <title>Complex archaea that bridge the gap between prokaryotes and eukaryotes.</title>
        <authorList>
            <person name="Spang A."/>
            <person name="Saw J.H."/>
            <person name="Jorgensen S.L."/>
            <person name="Zaremba-Niedzwiedzka K."/>
            <person name="Martijn J."/>
            <person name="Lind A.E."/>
            <person name="van Eijk R."/>
            <person name="Schleper C."/>
            <person name="Guy L."/>
            <person name="Ettema T.J."/>
        </authorList>
    </citation>
    <scope>NUCLEOTIDE SEQUENCE</scope>
</reference>
<dbReference type="AlphaFoldDB" id="A0A0F9RQ62"/>
<sequence length="47" mass="5514">MDNRLFEQIIRLKETYSNFILILEGLNDNVFENVGMRISSIKLITIV</sequence>
<evidence type="ECO:0000313" key="2">
    <source>
        <dbReference type="EMBL" id="KKN58630.1"/>
    </source>
</evidence>
<evidence type="ECO:0000259" key="1">
    <source>
        <dbReference type="Pfam" id="PF02732"/>
    </source>
</evidence>